<dbReference type="EMBL" id="VUNQ01000003">
    <property type="protein sequence ID" value="MSU00394.1"/>
    <property type="molecule type" value="Genomic_DNA"/>
</dbReference>
<evidence type="ECO:0008006" key="4">
    <source>
        <dbReference type="Google" id="ProtNLM"/>
    </source>
</evidence>
<evidence type="ECO:0000313" key="2">
    <source>
        <dbReference type="EMBL" id="MSU00394.1"/>
    </source>
</evidence>
<proteinExistence type="predicted"/>
<comment type="caution">
    <text evidence="2">The sequence shown here is derived from an EMBL/GenBank/DDBJ whole genome shotgun (WGS) entry which is preliminary data.</text>
</comment>
<dbReference type="RefSeq" id="WP_154438820.1">
    <property type="nucleotide sequence ID" value="NZ_VUNQ01000003.1"/>
</dbReference>
<dbReference type="Proteomes" id="UP000469523">
    <property type="component" value="Unassembled WGS sequence"/>
</dbReference>
<sequence length="520" mass="60977">MWKKSIKFIISILCLTIFTIACSKNESFPTTLNLEQSIKEIIISKGSNYDFLKDASYIEHMYKFSSELTESKSPIYALGNLSEDNIPELAIFNKRDPNNVNDEGSLEIYKFNGEKYVSIDKVPMNYDNDNYQIVIGKISENQNGLFLNNQVGAHSGLTYGFILEDEKLKNILNDKKLSLISIYTNNQIKDIDNDGILEFSIYTIDPETEDSSSVDSDKMTLWYKWDGSDSADLVKIERKDYSKDDSNIEVFNEAKTLIENDFSESLKYMDEHKSQLSKFHNTELLIKYIEHLEEMSYDEGIEVENLFIKYQNDENFDYLFKKYGLSMEKLNSLEYLNREKVLKDEEELKKHLIEHINLGYKLVTSEGIYYYQVDNQKFINIFDGNITNEYSDYLKILALETNEPFMNDGSLVITMDKLAERILLVESFKMIYPYSNFLPKINEIYNWYMQTYFFGDNHDPNFDIGTFVMKEKVINEFEKTIEKYEYTNFANIIQGFVNDLKANNNIINDEIRNKLNDRLN</sequence>
<dbReference type="AlphaFoldDB" id="A0A6N7XV32"/>
<name>A0A6N7XV32_9FIRM</name>
<keyword evidence="3" id="KW-1185">Reference proteome</keyword>
<gene>
    <name evidence="2" type="ORF">FYJ83_02800</name>
</gene>
<evidence type="ECO:0000313" key="3">
    <source>
        <dbReference type="Proteomes" id="UP000469523"/>
    </source>
</evidence>
<accession>A0A6N7XV32</accession>
<dbReference type="PROSITE" id="PS51257">
    <property type="entry name" value="PROKAR_LIPOPROTEIN"/>
    <property type="match status" value="1"/>
</dbReference>
<protein>
    <recommendedName>
        <fullName evidence="4">Lipoprotein</fullName>
    </recommendedName>
</protein>
<feature type="signal peptide" evidence="1">
    <location>
        <begin position="1"/>
        <end position="23"/>
    </location>
</feature>
<evidence type="ECO:0000256" key="1">
    <source>
        <dbReference type="SAM" id="SignalP"/>
    </source>
</evidence>
<keyword evidence="1" id="KW-0732">Signal</keyword>
<feature type="chain" id="PRO_5027116636" description="Lipoprotein" evidence="1">
    <location>
        <begin position="24"/>
        <end position="520"/>
    </location>
</feature>
<reference evidence="2 3" key="1">
    <citation type="submission" date="2019-09" db="EMBL/GenBank/DDBJ databases">
        <title>In-depth cultivation of the pig gut microbiome towards novel bacterial diversity and tailored functional studies.</title>
        <authorList>
            <person name="Wylensek D."/>
            <person name="Hitch T.C.A."/>
            <person name="Clavel T."/>
        </authorList>
    </citation>
    <scope>NUCLEOTIDE SEQUENCE [LARGE SCALE GENOMIC DNA]</scope>
    <source>
        <strain evidence="2 3">WCA3-693-APC-4?</strain>
    </source>
</reference>
<organism evidence="2 3">
    <name type="scientific">Tissierella pigra</name>
    <dbReference type="NCBI Taxonomy" id="2607614"/>
    <lineage>
        <taxon>Bacteria</taxon>
        <taxon>Bacillati</taxon>
        <taxon>Bacillota</taxon>
        <taxon>Tissierellia</taxon>
        <taxon>Tissierellales</taxon>
        <taxon>Tissierellaceae</taxon>
        <taxon>Tissierella</taxon>
    </lineage>
</organism>